<accession>A0A8H2Y1U3</accession>
<feature type="compositionally biased region" description="Polar residues" evidence="1">
    <location>
        <begin position="66"/>
        <end position="81"/>
    </location>
</feature>
<protein>
    <submittedName>
        <fullName evidence="2">Uncharacterized protein</fullName>
    </submittedName>
</protein>
<dbReference type="AlphaFoldDB" id="A0A8H2Y1U3"/>
<evidence type="ECO:0000313" key="2">
    <source>
        <dbReference type="EMBL" id="CAE6440246.1"/>
    </source>
</evidence>
<name>A0A8H2Y1U3_9AGAM</name>
<reference evidence="2" key="1">
    <citation type="submission" date="2021-01" db="EMBL/GenBank/DDBJ databases">
        <authorList>
            <person name="Kaushik A."/>
        </authorList>
    </citation>
    <scope>NUCLEOTIDE SEQUENCE</scope>
    <source>
        <strain evidence="2">AG1-1C</strain>
    </source>
</reference>
<sequence length="203" mass="22823">MDSLGRDELLAAGALFGARGILNLAEQPDDEPTYNVSNEERDIDMLTGDVWANRVRRTFTRRASDSSRNYNSSTRVSSGNTKDSDLGSKHTHWSGNSDYEGNVAFAFLRPFETDDSEWTNLPSTFGSDPSLLLEQRMVELGAAEVEVCLGAYLLQFATQPEQELMQTRGPYGAIPLSRDIFNLSMKWKGGRYRHIFRIAPRTF</sequence>
<evidence type="ECO:0000256" key="1">
    <source>
        <dbReference type="SAM" id="MobiDB-lite"/>
    </source>
</evidence>
<organism evidence="2 3">
    <name type="scientific">Rhizoctonia solani</name>
    <dbReference type="NCBI Taxonomy" id="456999"/>
    <lineage>
        <taxon>Eukaryota</taxon>
        <taxon>Fungi</taxon>
        <taxon>Dikarya</taxon>
        <taxon>Basidiomycota</taxon>
        <taxon>Agaricomycotina</taxon>
        <taxon>Agaricomycetes</taxon>
        <taxon>Cantharellales</taxon>
        <taxon>Ceratobasidiaceae</taxon>
        <taxon>Rhizoctonia</taxon>
    </lineage>
</organism>
<gene>
    <name evidence="2" type="ORF">RDB_LOCUS128291</name>
</gene>
<dbReference type="EMBL" id="CAJMWS010000387">
    <property type="protein sequence ID" value="CAE6440246.1"/>
    <property type="molecule type" value="Genomic_DNA"/>
</dbReference>
<dbReference type="Proteomes" id="UP000663846">
    <property type="component" value="Unassembled WGS sequence"/>
</dbReference>
<comment type="caution">
    <text evidence="2">The sequence shown here is derived from an EMBL/GenBank/DDBJ whole genome shotgun (WGS) entry which is preliminary data.</text>
</comment>
<proteinExistence type="predicted"/>
<evidence type="ECO:0000313" key="3">
    <source>
        <dbReference type="Proteomes" id="UP000663846"/>
    </source>
</evidence>
<feature type="region of interest" description="Disordered" evidence="1">
    <location>
        <begin position="62"/>
        <end position="93"/>
    </location>
</feature>